<dbReference type="SUPFAM" id="SSF53474">
    <property type="entry name" value="alpha/beta-Hydrolases"/>
    <property type="match status" value="1"/>
</dbReference>
<dbReference type="PANTHER" id="PTHR43798">
    <property type="entry name" value="MONOACYLGLYCEROL LIPASE"/>
    <property type="match status" value="1"/>
</dbReference>
<sequence length="280" mass="29743">MTAYRRMSVPLTDGELTVGVWGSGSRAVLAVHGITSSHQAWRLVAERLPEDTLLIAPDLRGRGDSAALPGPYGMARHADDCAAVLDALGCADAVVAGHSMGGFVALVLADRHPQRVQRLILVDGGPPLPLPPGETPEEQLAAVIGPAAARLTMRFHDREAYRDHWHAHPAFADWSPAVEAYVDYDLTGEPGELRSKASADAVRDDSVDLYTGGAAAGAWARLRHEVQFLRAEFGMLGALPGLYQDPAPIAARMPVRTVDGSNHYTILLGTHGAASVAETL</sequence>
<name>A0ABP7K228_9ACTN</name>
<dbReference type="PANTHER" id="PTHR43798:SF31">
    <property type="entry name" value="AB HYDROLASE SUPERFAMILY PROTEIN YCLE"/>
    <property type="match status" value="1"/>
</dbReference>
<accession>A0ABP7K228</accession>
<feature type="domain" description="AB hydrolase-1" evidence="2">
    <location>
        <begin position="27"/>
        <end position="149"/>
    </location>
</feature>
<organism evidence="3 4">
    <name type="scientific">Streptomyces lannensis</name>
    <dbReference type="NCBI Taxonomy" id="766498"/>
    <lineage>
        <taxon>Bacteria</taxon>
        <taxon>Bacillati</taxon>
        <taxon>Actinomycetota</taxon>
        <taxon>Actinomycetes</taxon>
        <taxon>Kitasatosporales</taxon>
        <taxon>Streptomycetaceae</taxon>
        <taxon>Streptomyces</taxon>
    </lineage>
</organism>
<keyword evidence="1" id="KW-0378">Hydrolase</keyword>
<protein>
    <recommendedName>
        <fullName evidence="2">AB hydrolase-1 domain-containing protein</fullName>
    </recommendedName>
</protein>
<dbReference type="InterPro" id="IPR000073">
    <property type="entry name" value="AB_hydrolase_1"/>
</dbReference>
<evidence type="ECO:0000256" key="1">
    <source>
        <dbReference type="ARBA" id="ARBA00022801"/>
    </source>
</evidence>
<dbReference type="PRINTS" id="PR00111">
    <property type="entry name" value="ABHYDROLASE"/>
</dbReference>
<evidence type="ECO:0000313" key="4">
    <source>
        <dbReference type="Proteomes" id="UP001501563"/>
    </source>
</evidence>
<dbReference type="InterPro" id="IPR050266">
    <property type="entry name" value="AB_hydrolase_sf"/>
</dbReference>
<gene>
    <name evidence="3" type="ORF">GCM10022207_29040</name>
</gene>
<dbReference type="EMBL" id="BAAAZA010000007">
    <property type="protein sequence ID" value="GAA3863278.1"/>
    <property type="molecule type" value="Genomic_DNA"/>
</dbReference>
<evidence type="ECO:0000313" key="3">
    <source>
        <dbReference type="EMBL" id="GAA3863278.1"/>
    </source>
</evidence>
<dbReference type="RefSeq" id="WP_331269193.1">
    <property type="nucleotide sequence ID" value="NZ_BAAAZA010000007.1"/>
</dbReference>
<dbReference type="Proteomes" id="UP001501563">
    <property type="component" value="Unassembled WGS sequence"/>
</dbReference>
<proteinExistence type="predicted"/>
<comment type="caution">
    <text evidence="3">The sequence shown here is derived from an EMBL/GenBank/DDBJ whole genome shotgun (WGS) entry which is preliminary data.</text>
</comment>
<reference evidence="4" key="1">
    <citation type="journal article" date="2019" name="Int. J. Syst. Evol. Microbiol.">
        <title>The Global Catalogue of Microorganisms (GCM) 10K type strain sequencing project: providing services to taxonomists for standard genome sequencing and annotation.</title>
        <authorList>
            <consortium name="The Broad Institute Genomics Platform"/>
            <consortium name="The Broad Institute Genome Sequencing Center for Infectious Disease"/>
            <person name="Wu L."/>
            <person name="Ma J."/>
        </authorList>
    </citation>
    <scope>NUCLEOTIDE SEQUENCE [LARGE SCALE GENOMIC DNA]</scope>
    <source>
        <strain evidence="4">JCM 16578</strain>
    </source>
</reference>
<dbReference type="InterPro" id="IPR029058">
    <property type="entry name" value="AB_hydrolase_fold"/>
</dbReference>
<dbReference type="Gene3D" id="3.40.50.1820">
    <property type="entry name" value="alpha/beta hydrolase"/>
    <property type="match status" value="1"/>
</dbReference>
<keyword evidence="4" id="KW-1185">Reference proteome</keyword>
<dbReference type="Pfam" id="PF00561">
    <property type="entry name" value="Abhydrolase_1"/>
    <property type="match status" value="1"/>
</dbReference>
<evidence type="ECO:0000259" key="2">
    <source>
        <dbReference type="Pfam" id="PF00561"/>
    </source>
</evidence>